<feature type="transmembrane region" description="Helical" evidence="11">
    <location>
        <begin position="284"/>
        <end position="302"/>
    </location>
</feature>
<feature type="transmembrane region" description="Helical" evidence="11">
    <location>
        <begin position="132"/>
        <end position="151"/>
    </location>
</feature>
<feature type="transmembrane region" description="Helical" evidence="11">
    <location>
        <begin position="205"/>
        <end position="223"/>
    </location>
</feature>
<dbReference type="Pfam" id="PF02653">
    <property type="entry name" value="BPD_transp_2"/>
    <property type="match status" value="1"/>
</dbReference>
<dbReference type="RefSeq" id="WP_188780602.1">
    <property type="nucleotide sequence ID" value="NZ_BMKQ01000001.1"/>
</dbReference>
<comment type="function">
    <text evidence="9">Part of the binding-protein-dependent transport system for D-xylose. Probably responsible for the translocation of the substrate across the membrane.</text>
</comment>
<feature type="transmembrane region" description="Helical" evidence="11">
    <location>
        <begin position="243"/>
        <end position="263"/>
    </location>
</feature>
<evidence type="ECO:0000256" key="10">
    <source>
        <dbReference type="ARBA" id="ARBA00035686"/>
    </source>
</evidence>
<organism evidence="12 13">
    <name type="scientific">Marmoricola endophyticus</name>
    <dbReference type="NCBI Taxonomy" id="2040280"/>
    <lineage>
        <taxon>Bacteria</taxon>
        <taxon>Bacillati</taxon>
        <taxon>Actinomycetota</taxon>
        <taxon>Actinomycetes</taxon>
        <taxon>Propionibacteriales</taxon>
        <taxon>Nocardioidaceae</taxon>
        <taxon>Marmoricola</taxon>
    </lineage>
</organism>
<feature type="transmembrane region" description="Helical" evidence="11">
    <location>
        <begin position="156"/>
        <end position="173"/>
    </location>
</feature>
<proteinExistence type="predicted"/>
<accession>A0A917BSQ8</accession>
<gene>
    <name evidence="12" type="ORF">GCM10011519_31140</name>
</gene>
<evidence type="ECO:0000256" key="6">
    <source>
        <dbReference type="ARBA" id="ARBA00022692"/>
    </source>
</evidence>
<feature type="transmembrane region" description="Helical" evidence="11">
    <location>
        <begin position="446"/>
        <end position="466"/>
    </location>
</feature>
<evidence type="ECO:0000256" key="5">
    <source>
        <dbReference type="ARBA" id="ARBA00022597"/>
    </source>
</evidence>
<evidence type="ECO:0000256" key="2">
    <source>
        <dbReference type="ARBA" id="ARBA00022448"/>
    </source>
</evidence>
<feature type="transmembrane region" description="Helical" evidence="11">
    <location>
        <begin position="366"/>
        <end position="385"/>
    </location>
</feature>
<evidence type="ECO:0000256" key="7">
    <source>
        <dbReference type="ARBA" id="ARBA00022989"/>
    </source>
</evidence>
<feature type="transmembrane region" description="Helical" evidence="11">
    <location>
        <begin position="179"/>
        <end position="198"/>
    </location>
</feature>
<feature type="transmembrane region" description="Helical" evidence="11">
    <location>
        <begin position="48"/>
        <end position="70"/>
    </location>
</feature>
<dbReference type="PANTHER" id="PTHR32196:SF32">
    <property type="entry name" value="XYLOSE TRANSPORT SYSTEM PERMEASE PROTEIN XYLH"/>
    <property type="match status" value="1"/>
</dbReference>
<dbReference type="InterPro" id="IPR001851">
    <property type="entry name" value="ABC_transp_permease"/>
</dbReference>
<feature type="transmembrane region" description="Helical" evidence="11">
    <location>
        <begin position="82"/>
        <end position="99"/>
    </location>
</feature>
<dbReference type="CDD" id="cd06579">
    <property type="entry name" value="TM_PBP1_transp_AraH_like"/>
    <property type="match status" value="1"/>
</dbReference>
<reference evidence="12" key="1">
    <citation type="journal article" date="2014" name="Int. J. Syst. Evol. Microbiol.">
        <title>Complete genome sequence of Corynebacterium casei LMG S-19264T (=DSM 44701T), isolated from a smear-ripened cheese.</title>
        <authorList>
            <consortium name="US DOE Joint Genome Institute (JGI-PGF)"/>
            <person name="Walter F."/>
            <person name="Albersmeier A."/>
            <person name="Kalinowski J."/>
            <person name="Ruckert C."/>
        </authorList>
    </citation>
    <scope>NUCLEOTIDE SEQUENCE</scope>
    <source>
        <strain evidence="12">CGMCC 1.16067</strain>
    </source>
</reference>
<evidence type="ECO:0000256" key="4">
    <source>
        <dbReference type="ARBA" id="ARBA00022519"/>
    </source>
</evidence>
<dbReference type="AlphaFoldDB" id="A0A917BSQ8"/>
<protein>
    <recommendedName>
        <fullName evidence="10">Xylose transport system permease protein XylH</fullName>
    </recommendedName>
</protein>
<feature type="transmembrane region" description="Helical" evidence="11">
    <location>
        <begin position="397"/>
        <end position="415"/>
    </location>
</feature>
<evidence type="ECO:0000313" key="13">
    <source>
        <dbReference type="Proteomes" id="UP000649179"/>
    </source>
</evidence>
<evidence type="ECO:0000256" key="8">
    <source>
        <dbReference type="ARBA" id="ARBA00023136"/>
    </source>
</evidence>
<comment type="caution">
    <text evidence="12">The sequence shown here is derived from an EMBL/GenBank/DDBJ whole genome shotgun (WGS) entry which is preliminary data.</text>
</comment>
<reference evidence="12" key="2">
    <citation type="submission" date="2020-09" db="EMBL/GenBank/DDBJ databases">
        <authorList>
            <person name="Sun Q."/>
            <person name="Zhou Y."/>
        </authorList>
    </citation>
    <scope>NUCLEOTIDE SEQUENCE</scope>
    <source>
        <strain evidence="12">CGMCC 1.16067</strain>
    </source>
</reference>
<evidence type="ECO:0000256" key="11">
    <source>
        <dbReference type="SAM" id="Phobius"/>
    </source>
</evidence>
<dbReference type="EMBL" id="BMKQ01000001">
    <property type="protein sequence ID" value="GGF54988.1"/>
    <property type="molecule type" value="Genomic_DNA"/>
</dbReference>
<dbReference type="Proteomes" id="UP000649179">
    <property type="component" value="Unassembled WGS sequence"/>
</dbReference>
<keyword evidence="2" id="KW-0813">Transport</keyword>
<dbReference type="GO" id="GO:0022857">
    <property type="term" value="F:transmembrane transporter activity"/>
    <property type="evidence" value="ECO:0007669"/>
    <property type="project" value="InterPro"/>
</dbReference>
<name>A0A917BSQ8_9ACTN</name>
<keyword evidence="4" id="KW-0997">Cell inner membrane</keyword>
<comment type="subcellular location">
    <subcellularLocation>
        <location evidence="1">Cell membrane</location>
        <topology evidence="1">Multi-pass membrane protein</topology>
    </subcellularLocation>
</comment>
<evidence type="ECO:0000256" key="3">
    <source>
        <dbReference type="ARBA" id="ARBA00022475"/>
    </source>
</evidence>
<evidence type="ECO:0000256" key="9">
    <source>
        <dbReference type="ARBA" id="ARBA00035611"/>
    </source>
</evidence>
<keyword evidence="5" id="KW-0762">Sugar transport</keyword>
<feature type="transmembrane region" description="Helical" evidence="11">
    <location>
        <begin position="422"/>
        <end position="440"/>
    </location>
</feature>
<feature type="transmembrane region" description="Helical" evidence="11">
    <location>
        <begin position="314"/>
        <end position="335"/>
    </location>
</feature>
<keyword evidence="6 11" id="KW-0812">Transmembrane</keyword>
<dbReference type="GO" id="GO:0005886">
    <property type="term" value="C:plasma membrane"/>
    <property type="evidence" value="ECO:0007669"/>
    <property type="project" value="UniProtKB-SubCell"/>
</dbReference>
<keyword evidence="13" id="KW-1185">Reference proteome</keyword>
<evidence type="ECO:0000313" key="12">
    <source>
        <dbReference type="EMBL" id="GGF54988.1"/>
    </source>
</evidence>
<evidence type="ECO:0000256" key="1">
    <source>
        <dbReference type="ARBA" id="ARBA00004651"/>
    </source>
</evidence>
<sequence length="474" mass="48955">MSTKTPESPTGAASAEERSAFALDVEERSLRDAVSDWVGKVRTGDPGALPSVLGLIALGLIFSLVSDRFLSAFNLGNLPGQGAYIAAISLGLVFVLLLGEIDLSAGTAGGAAAAITAVGVSNGSLSDGLPGLMYWSLLVGLLVCLALAVWLKAYSAAVVIAVGFVLVVANFTQYLIPGLIAAICIGVAIGVFNGYLVAKVGIPSFVVTLALFLAWQGVLQFALSGQPVNTSRYALWHDLTYGNLSPLWSWIFVVVVVGGFIAYTVNKSLRARRAGLSRDGLQLVLLRGAIIAVVAVVLTLWLNQNRNTNPYKVISGIPVPAAILIVLMIICTIALTKTTWGRHLYATGGNAEAARRAGIDVTHMKVTAFALCSGFGAVGGILLASSQSSASLDLGSGNVLLFSVAAAVIGGTSLFGGRGRPLNAILGALVIAIIPNGLLLRPSLGAQWQQVITGVVLLVAAAVDAVSRRRATRG</sequence>
<keyword evidence="8 11" id="KW-0472">Membrane</keyword>
<dbReference type="PANTHER" id="PTHR32196">
    <property type="entry name" value="ABC TRANSPORTER PERMEASE PROTEIN YPHD-RELATED-RELATED"/>
    <property type="match status" value="1"/>
</dbReference>
<keyword evidence="7 11" id="KW-1133">Transmembrane helix</keyword>
<keyword evidence="3" id="KW-1003">Cell membrane</keyword>